<dbReference type="EMBL" id="GL732535">
    <property type="protein sequence ID" value="EFX83912.1"/>
    <property type="molecule type" value="Genomic_DNA"/>
</dbReference>
<dbReference type="Proteomes" id="UP000000305">
    <property type="component" value="Unassembled WGS sequence"/>
</dbReference>
<evidence type="ECO:0000313" key="2">
    <source>
        <dbReference type="Proteomes" id="UP000000305"/>
    </source>
</evidence>
<accession>E9G848</accession>
<gene>
    <name evidence="1" type="ORF">DAPPUDRAFT_239022</name>
</gene>
<evidence type="ECO:0000313" key="1">
    <source>
        <dbReference type="EMBL" id="EFX83912.1"/>
    </source>
</evidence>
<keyword evidence="2" id="KW-1185">Reference proteome</keyword>
<proteinExistence type="predicted"/>
<dbReference type="HOGENOM" id="CLU_1210858_0_0_1"/>
<dbReference type="GO" id="GO:0031012">
    <property type="term" value="C:extracellular matrix"/>
    <property type="evidence" value="ECO:0000318"/>
    <property type="project" value="GO_Central"/>
</dbReference>
<sequence>MALVPPSSGCRPYQHIQRSSSFVAVALLAIIDDCASSIQVGADEISINNYEKPILAVCAGGCGGGGPQDQPLRQQLDRLLLPRRASSDQRTLVFMQPFILGAFKISTYAIDLQNKVESVSVRWLRKTCSEFVGLCVRLRNASKHELTESVALPDGRTPVVYYRADSNGYEATYSSYSAPAYQAPSAPVYRVSQPLLPVLPSAYVPPRAPTYGFVAAPSYRTRWTEIHEV</sequence>
<name>E9G848_DAPPU</name>
<dbReference type="InParanoid" id="E9G848"/>
<dbReference type="AlphaFoldDB" id="E9G848"/>
<protein>
    <submittedName>
        <fullName evidence="1">Uncharacterized protein</fullName>
    </submittedName>
</protein>
<dbReference type="KEGG" id="dpx:DAPPUDRAFT_239022"/>
<organism evidence="1 2">
    <name type="scientific">Daphnia pulex</name>
    <name type="common">Water flea</name>
    <dbReference type="NCBI Taxonomy" id="6669"/>
    <lineage>
        <taxon>Eukaryota</taxon>
        <taxon>Metazoa</taxon>
        <taxon>Ecdysozoa</taxon>
        <taxon>Arthropoda</taxon>
        <taxon>Crustacea</taxon>
        <taxon>Branchiopoda</taxon>
        <taxon>Diplostraca</taxon>
        <taxon>Cladocera</taxon>
        <taxon>Anomopoda</taxon>
        <taxon>Daphniidae</taxon>
        <taxon>Daphnia</taxon>
    </lineage>
</organism>
<reference evidence="1 2" key="1">
    <citation type="journal article" date="2011" name="Science">
        <title>The ecoresponsive genome of Daphnia pulex.</title>
        <authorList>
            <person name="Colbourne J.K."/>
            <person name="Pfrender M.E."/>
            <person name="Gilbert D."/>
            <person name="Thomas W.K."/>
            <person name="Tucker A."/>
            <person name="Oakley T.H."/>
            <person name="Tokishita S."/>
            <person name="Aerts A."/>
            <person name="Arnold G.J."/>
            <person name="Basu M.K."/>
            <person name="Bauer D.J."/>
            <person name="Caceres C.E."/>
            <person name="Carmel L."/>
            <person name="Casola C."/>
            <person name="Choi J.H."/>
            <person name="Detter J.C."/>
            <person name="Dong Q."/>
            <person name="Dusheyko S."/>
            <person name="Eads B.D."/>
            <person name="Frohlich T."/>
            <person name="Geiler-Samerotte K.A."/>
            <person name="Gerlach D."/>
            <person name="Hatcher P."/>
            <person name="Jogdeo S."/>
            <person name="Krijgsveld J."/>
            <person name="Kriventseva E.V."/>
            <person name="Kultz D."/>
            <person name="Laforsch C."/>
            <person name="Lindquist E."/>
            <person name="Lopez J."/>
            <person name="Manak J.R."/>
            <person name="Muller J."/>
            <person name="Pangilinan J."/>
            <person name="Patwardhan R.P."/>
            <person name="Pitluck S."/>
            <person name="Pritham E.J."/>
            <person name="Rechtsteiner A."/>
            <person name="Rho M."/>
            <person name="Rogozin I.B."/>
            <person name="Sakarya O."/>
            <person name="Salamov A."/>
            <person name="Schaack S."/>
            <person name="Shapiro H."/>
            <person name="Shiga Y."/>
            <person name="Skalitzky C."/>
            <person name="Smith Z."/>
            <person name="Souvorov A."/>
            <person name="Sung W."/>
            <person name="Tang Z."/>
            <person name="Tsuchiya D."/>
            <person name="Tu H."/>
            <person name="Vos H."/>
            <person name="Wang M."/>
            <person name="Wolf Y.I."/>
            <person name="Yamagata H."/>
            <person name="Yamada T."/>
            <person name="Ye Y."/>
            <person name="Shaw J.R."/>
            <person name="Andrews J."/>
            <person name="Crease T.J."/>
            <person name="Tang H."/>
            <person name="Lucas S.M."/>
            <person name="Robertson H.M."/>
            <person name="Bork P."/>
            <person name="Koonin E.V."/>
            <person name="Zdobnov E.M."/>
            <person name="Grigoriev I.V."/>
            <person name="Lynch M."/>
            <person name="Boore J.L."/>
        </authorList>
    </citation>
    <scope>NUCLEOTIDE SEQUENCE [LARGE SCALE GENOMIC DNA]</scope>
</reference>